<accession>A0A8S9LFQ1</accession>
<organism evidence="1">
    <name type="scientific">Brassica cretica</name>
    <name type="common">Mustard</name>
    <dbReference type="NCBI Taxonomy" id="69181"/>
    <lineage>
        <taxon>Eukaryota</taxon>
        <taxon>Viridiplantae</taxon>
        <taxon>Streptophyta</taxon>
        <taxon>Embryophyta</taxon>
        <taxon>Tracheophyta</taxon>
        <taxon>Spermatophyta</taxon>
        <taxon>Magnoliopsida</taxon>
        <taxon>eudicotyledons</taxon>
        <taxon>Gunneridae</taxon>
        <taxon>Pentapetalae</taxon>
        <taxon>rosids</taxon>
        <taxon>malvids</taxon>
        <taxon>Brassicales</taxon>
        <taxon>Brassicaceae</taxon>
        <taxon>Brassiceae</taxon>
        <taxon>Brassica</taxon>
    </lineage>
</organism>
<gene>
    <name evidence="1" type="ORF">F2Q70_00025439</name>
</gene>
<reference evidence="1" key="1">
    <citation type="submission" date="2019-12" db="EMBL/GenBank/DDBJ databases">
        <title>Genome sequencing and annotation of Brassica cretica.</title>
        <authorList>
            <person name="Studholme D.J."/>
            <person name="Sarris P.F."/>
        </authorList>
    </citation>
    <scope>NUCLEOTIDE SEQUENCE</scope>
    <source>
        <strain evidence="1">PFS-102/07</strain>
        <tissue evidence="1">Leaf</tissue>
    </source>
</reference>
<comment type="caution">
    <text evidence="1">The sequence shown here is derived from an EMBL/GenBank/DDBJ whole genome shotgun (WGS) entry which is preliminary data.</text>
</comment>
<evidence type="ECO:0000313" key="1">
    <source>
        <dbReference type="EMBL" id="KAF2604176.1"/>
    </source>
</evidence>
<sequence length="126" mass="13504">MNDATSVNVKKSTLINYGGHNIRETTSTSFSVARQSAESETDAGNFSVSYVSAFSVARQSAKSETGEREAKVPHRGATQRLSDIYMHSCYHGLTSFREEEAPHARATAAVRSARLDVGLGGGPPVQ</sequence>
<proteinExistence type="predicted"/>
<protein>
    <submittedName>
        <fullName evidence="1">Uncharacterized protein</fullName>
    </submittedName>
</protein>
<dbReference type="EMBL" id="QGKY02000094">
    <property type="protein sequence ID" value="KAF2604176.1"/>
    <property type="molecule type" value="Genomic_DNA"/>
</dbReference>
<name>A0A8S9LFQ1_BRACR</name>
<dbReference type="AlphaFoldDB" id="A0A8S9LFQ1"/>